<keyword evidence="7" id="KW-1185">Reference proteome</keyword>
<dbReference type="GO" id="GO:0005811">
    <property type="term" value="C:lipid droplet"/>
    <property type="evidence" value="ECO:0007669"/>
    <property type="project" value="UniProtKB-SubCell"/>
</dbReference>
<dbReference type="VEuPathDB" id="FungiDB:SPRG_07188"/>
<evidence type="ECO:0000256" key="5">
    <source>
        <dbReference type="SAM" id="Phobius"/>
    </source>
</evidence>
<protein>
    <recommendedName>
        <fullName evidence="8">Serine aminopeptidase S33 domain-containing protein</fullName>
    </recommendedName>
</protein>
<dbReference type="InterPro" id="IPR019363">
    <property type="entry name" value="LDAH"/>
</dbReference>
<evidence type="ECO:0000256" key="4">
    <source>
        <dbReference type="ARBA" id="ARBA00022801"/>
    </source>
</evidence>
<dbReference type="EMBL" id="KK583214">
    <property type="protein sequence ID" value="KDO27915.1"/>
    <property type="molecule type" value="Genomic_DNA"/>
</dbReference>
<sequence>MFGSEALASDDVGPSVAVGLVVALTSMALLLRKWLYQARPLTPVAGDRIVSLANDRLMHTIVVPAAAPTNTLVLIVPGNPGVPGFYEPMMRHLHALGAGSFEVVGLSHTGHSMPWLHRNGTFDLSTQISDKIAYIDARLKANPLLELVLVGHSIGAHIALGMLAHCPHRVSKVVLLQPAVMHIAQSASGRRLGPFFRLYYPISLLVCPFEWLPSSLVKAVLPFFVGPSAVLQSAAHSLLNHHVIRNVLNMARHEMAELKDIDHELMGAYQDKMRLVFSEVDNWVPTAHAMHLTQTFPEAVATTVDLPHAFMTDARGSNAMAEAIYRWMHGSK</sequence>
<dbReference type="OrthoDB" id="448051at2759"/>
<comment type="subcellular location">
    <subcellularLocation>
        <location evidence="1">Lipid droplet</location>
    </subcellularLocation>
</comment>
<feature type="transmembrane region" description="Helical" evidence="5">
    <location>
        <begin position="12"/>
        <end position="31"/>
    </location>
</feature>
<dbReference type="SUPFAM" id="SSF53474">
    <property type="entry name" value="alpha/beta-Hydrolases"/>
    <property type="match status" value="1"/>
</dbReference>
<dbReference type="GO" id="GO:0019915">
    <property type="term" value="P:lipid storage"/>
    <property type="evidence" value="ECO:0007669"/>
    <property type="project" value="InterPro"/>
</dbReference>
<evidence type="ECO:0000256" key="2">
    <source>
        <dbReference type="ARBA" id="ARBA00008300"/>
    </source>
</evidence>
<keyword evidence="4" id="KW-0378">Hydrolase</keyword>
<dbReference type="GeneID" id="24129486"/>
<keyword evidence="5" id="KW-1133">Transmembrane helix</keyword>
<accession>A0A067CFF1</accession>
<organism evidence="6 7">
    <name type="scientific">Saprolegnia parasitica (strain CBS 223.65)</name>
    <dbReference type="NCBI Taxonomy" id="695850"/>
    <lineage>
        <taxon>Eukaryota</taxon>
        <taxon>Sar</taxon>
        <taxon>Stramenopiles</taxon>
        <taxon>Oomycota</taxon>
        <taxon>Saprolegniomycetes</taxon>
        <taxon>Saprolegniales</taxon>
        <taxon>Saprolegniaceae</taxon>
        <taxon>Saprolegnia</taxon>
    </lineage>
</organism>
<dbReference type="Proteomes" id="UP000030745">
    <property type="component" value="Unassembled WGS sequence"/>
</dbReference>
<evidence type="ECO:0000256" key="1">
    <source>
        <dbReference type="ARBA" id="ARBA00004502"/>
    </source>
</evidence>
<keyword evidence="5" id="KW-0812">Transmembrane</keyword>
<dbReference type="RefSeq" id="XP_012201372.1">
    <property type="nucleotide sequence ID" value="XM_012345982.1"/>
</dbReference>
<dbReference type="PANTHER" id="PTHR13390:SF0">
    <property type="entry name" value="LIPID DROPLET-ASSOCIATED HYDROLASE"/>
    <property type="match status" value="1"/>
</dbReference>
<dbReference type="AlphaFoldDB" id="A0A067CFF1"/>
<gene>
    <name evidence="6" type="ORF">SPRG_07188</name>
</gene>
<dbReference type="OMA" id="WVPVSYY"/>
<dbReference type="GO" id="GO:0016298">
    <property type="term" value="F:lipase activity"/>
    <property type="evidence" value="ECO:0007669"/>
    <property type="project" value="InterPro"/>
</dbReference>
<comment type="similarity">
    <text evidence="2">Belongs to the AB hydrolase superfamily. LDAH family.</text>
</comment>
<dbReference type="Pfam" id="PF10230">
    <property type="entry name" value="LIDHydrolase"/>
    <property type="match status" value="1"/>
</dbReference>
<dbReference type="InterPro" id="IPR029058">
    <property type="entry name" value="AB_hydrolase_fold"/>
</dbReference>
<evidence type="ECO:0000313" key="6">
    <source>
        <dbReference type="EMBL" id="KDO27915.1"/>
    </source>
</evidence>
<name>A0A067CFF1_SAPPC</name>
<evidence type="ECO:0008006" key="8">
    <source>
        <dbReference type="Google" id="ProtNLM"/>
    </source>
</evidence>
<proteinExistence type="inferred from homology"/>
<evidence type="ECO:0000313" key="7">
    <source>
        <dbReference type="Proteomes" id="UP000030745"/>
    </source>
</evidence>
<dbReference type="PANTHER" id="PTHR13390">
    <property type="entry name" value="LIPASE"/>
    <property type="match status" value="1"/>
</dbReference>
<dbReference type="KEGG" id="spar:SPRG_07188"/>
<dbReference type="Gene3D" id="3.40.50.1820">
    <property type="entry name" value="alpha/beta hydrolase"/>
    <property type="match status" value="1"/>
</dbReference>
<evidence type="ECO:0000256" key="3">
    <source>
        <dbReference type="ARBA" id="ARBA00022677"/>
    </source>
</evidence>
<keyword evidence="3" id="KW-0551">Lipid droplet</keyword>
<reference evidence="6 7" key="1">
    <citation type="journal article" date="2013" name="PLoS Genet.">
        <title>Distinctive expansion of potential virulence genes in the genome of the oomycete fish pathogen Saprolegnia parasitica.</title>
        <authorList>
            <person name="Jiang R.H."/>
            <person name="de Bruijn I."/>
            <person name="Haas B.J."/>
            <person name="Belmonte R."/>
            <person name="Lobach L."/>
            <person name="Christie J."/>
            <person name="van den Ackerveken G."/>
            <person name="Bottin A."/>
            <person name="Bulone V."/>
            <person name="Diaz-Moreno S.M."/>
            <person name="Dumas B."/>
            <person name="Fan L."/>
            <person name="Gaulin E."/>
            <person name="Govers F."/>
            <person name="Grenville-Briggs L.J."/>
            <person name="Horner N.R."/>
            <person name="Levin J.Z."/>
            <person name="Mammella M."/>
            <person name="Meijer H.J."/>
            <person name="Morris P."/>
            <person name="Nusbaum C."/>
            <person name="Oome S."/>
            <person name="Phillips A.J."/>
            <person name="van Rooyen D."/>
            <person name="Rzeszutek E."/>
            <person name="Saraiva M."/>
            <person name="Secombes C.J."/>
            <person name="Seidl M.F."/>
            <person name="Snel B."/>
            <person name="Stassen J.H."/>
            <person name="Sykes S."/>
            <person name="Tripathy S."/>
            <person name="van den Berg H."/>
            <person name="Vega-Arreguin J.C."/>
            <person name="Wawra S."/>
            <person name="Young S.K."/>
            <person name="Zeng Q."/>
            <person name="Dieguez-Uribeondo J."/>
            <person name="Russ C."/>
            <person name="Tyler B.M."/>
            <person name="van West P."/>
        </authorList>
    </citation>
    <scope>NUCLEOTIDE SEQUENCE [LARGE SCALE GENOMIC DNA]</scope>
    <source>
        <strain evidence="6 7">CBS 223.65</strain>
    </source>
</reference>
<keyword evidence="5" id="KW-0472">Membrane</keyword>